<dbReference type="EMBL" id="KI392058">
    <property type="protein sequence ID" value="ERN20634.1"/>
    <property type="molecule type" value="Genomic_DNA"/>
</dbReference>
<gene>
    <name evidence="1" type="ORF">AMTR_s00070p00141130</name>
</gene>
<evidence type="ECO:0000313" key="1">
    <source>
        <dbReference type="EMBL" id="ERN20634.1"/>
    </source>
</evidence>
<proteinExistence type="predicted"/>
<protein>
    <submittedName>
        <fullName evidence="1">Uncharacterized protein</fullName>
    </submittedName>
</protein>
<organism evidence="1 2">
    <name type="scientific">Amborella trichopoda</name>
    <dbReference type="NCBI Taxonomy" id="13333"/>
    <lineage>
        <taxon>Eukaryota</taxon>
        <taxon>Viridiplantae</taxon>
        <taxon>Streptophyta</taxon>
        <taxon>Embryophyta</taxon>
        <taxon>Tracheophyta</taxon>
        <taxon>Spermatophyta</taxon>
        <taxon>Magnoliopsida</taxon>
        <taxon>Amborellales</taxon>
        <taxon>Amborellaceae</taxon>
        <taxon>Amborella</taxon>
    </lineage>
</organism>
<accession>U5DDL1</accession>
<keyword evidence="2" id="KW-1185">Reference proteome</keyword>
<dbReference type="HOGENOM" id="CLU_2226788_0_0_1"/>
<dbReference type="Gramene" id="ERN20634">
    <property type="protein sequence ID" value="ERN20634"/>
    <property type="gene ID" value="AMTR_s00070p00141130"/>
</dbReference>
<dbReference type="Proteomes" id="UP000017836">
    <property type="component" value="Unassembled WGS sequence"/>
</dbReference>
<dbReference type="AlphaFoldDB" id="U5DDL1"/>
<evidence type="ECO:0000313" key="2">
    <source>
        <dbReference type="Proteomes" id="UP000017836"/>
    </source>
</evidence>
<name>U5DDL1_AMBTC</name>
<reference evidence="2" key="1">
    <citation type="journal article" date="2013" name="Science">
        <title>The Amborella genome and the evolution of flowering plants.</title>
        <authorList>
            <consortium name="Amborella Genome Project"/>
        </authorList>
    </citation>
    <scope>NUCLEOTIDE SEQUENCE [LARGE SCALE GENOMIC DNA]</scope>
</reference>
<sequence length="106" mass="11756">MSMSVASVTPTFFASPRQSTQLSLTLSIDRLNTQETFGELWMVESDPSLINQRSEMQDLETVGSLEESVLSVLDLRALMQIFGKVPSCHLSSPHDPDNLALMPFLL</sequence>